<organism evidence="3">
    <name type="scientific">Brugia pahangi</name>
    <name type="common">Filarial nematode worm</name>
    <dbReference type="NCBI Taxonomy" id="6280"/>
    <lineage>
        <taxon>Eukaryota</taxon>
        <taxon>Metazoa</taxon>
        <taxon>Ecdysozoa</taxon>
        <taxon>Nematoda</taxon>
        <taxon>Chromadorea</taxon>
        <taxon>Rhabditida</taxon>
        <taxon>Spirurina</taxon>
        <taxon>Spiruromorpha</taxon>
        <taxon>Filarioidea</taxon>
        <taxon>Onchocercidae</taxon>
        <taxon>Brugia</taxon>
    </lineage>
</organism>
<reference evidence="3" key="1">
    <citation type="submission" date="2017-02" db="UniProtKB">
        <authorList>
            <consortium name="WormBaseParasite"/>
        </authorList>
    </citation>
    <scope>IDENTIFICATION</scope>
</reference>
<accession>A0A0N4THP1</accession>
<evidence type="ECO:0000313" key="2">
    <source>
        <dbReference type="Proteomes" id="UP000278627"/>
    </source>
</evidence>
<reference evidence="1 2" key="2">
    <citation type="submission" date="2018-11" db="EMBL/GenBank/DDBJ databases">
        <authorList>
            <consortium name="Pathogen Informatics"/>
        </authorList>
    </citation>
    <scope>NUCLEOTIDE SEQUENCE [LARGE SCALE GENOMIC DNA]</scope>
</reference>
<gene>
    <name evidence="1" type="ORF">BPAG_LOCUS7691</name>
</gene>
<proteinExistence type="predicted"/>
<evidence type="ECO:0000313" key="3">
    <source>
        <dbReference type="WBParaSite" id="BPAG_0000773001-mRNA-1"/>
    </source>
</evidence>
<dbReference type="Gene3D" id="3.50.50.60">
    <property type="entry name" value="FAD/NAD(P)-binding domain"/>
    <property type="match status" value="1"/>
</dbReference>
<name>A0A0N4THP1_BRUPA</name>
<evidence type="ECO:0000313" key="1">
    <source>
        <dbReference type="EMBL" id="VDN88877.1"/>
    </source>
</evidence>
<dbReference type="EMBL" id="UZAD01009187">
    <property type="protein sequence ID" value="VDN88877.1"/>
    <property type="molecule type" value="Genomic_DNA"/>
</dbReference>
<keyword evidence="2" id="KW-1185">Reference proteome</keyword>
<sequence>ERIPPKNFNDWIEEHFGPTLSNYFFKQYTRKVWTVRPDQMNPVWIGTRVAMIPYEKLEEFCAMNEEDLKVSVCHIETFQVIIIT</sequence>
<dbReference type="WBParaSite" id="BPAG_0000773001-mRNA-1">
    <property type="protein sequence ID" value="BPAG_0000773001-mRNA-1"/>
    <property type="gene ID" value="BPAG_0000773001"/>
</dbReference>
<protein>
    <submittedName>
        <fullName evidence="3">SAM-dependent methyltransferase</fullName>
    </submittedName>
</protein>
<dbReference type="Proteomes" id="UP000278627">
    <property type="component" value="Unassembled WGS sequence"/>
</dbReference>
<dbReference type="STRING" id="6280.A0A0N4THP1"/>
<dbReference type="AlphaFoldDB" id="A0A0N4THP1"/>
<dbReference type="InterPro" id="IPR036188">
    <property type="entry name" value="FAD/NAD-bd_sf"/>
</dbReference>